<evidence type="ECO:0000313" key="3">
    <source>
        <dbReference type="Proteomes" id="UP001262032"/>
    </source>
</evidence>
<organism evidence="2 3">
    <name type="scientific">Pseudarthrobacter oxydans</name>
    <name type="common">Arthrobacter oxydans</name>
    <dbReference type="NCBI Taxonomy" id="1671"/>
    <lineage>
        <taxon>Bacteria</taxon>
        <taxon>Bacillati</taxon>
        <taxon>Actinomycetota</taxon>
        <taxon>Actinomycetes</taxon>
        <taxon>Micrococcales</taxon>
        <taxon>Micrococcaceae</taxon>
        <taxon>Pseudarthrobacter</taxon>
    </lineage>
</organism>
<keyword evidence="1" id="KW-1133">Transmembrane helix</keyword>
<sequence>MAAVLAFIVSIAVALLIYAVVDKIVGLFMSGWLGSLTSFALGFGAVWIASDYYWPVLVKAFGG</sequence>
<feature type="transmembrane region" description="Helical" evidence="1">
    <location>
        <begin position="29"/>
        <end position="49"/>
    </location>
</feature>
<dbReference type="Proteomes" id="UP001262032">
    <property type="component" value="Unassembled WGS sequence"/>
</dbReference>
<reference evidence="2" key="1">
    <citation type="submission" date="2023-07" db="EMBL/GenBank/DDBJ databases">
        <title>Sorghum-associated microbial communities from plants grown in Nebraska, USA.</title>
        <authorList>
            <person name="Schachtman D."/>
        </authorList>
    </citation>
    <scope>NUCLEOTIDE SEQUENCE</scope>
    <source>
        <strain evidence="2">BE261</strain>
    </source>
</reference>
<proteinExistence type="predicted"/>
<dbReference type="EMBL" id="JAVDWN010000010">
    <property type="protein sequence ID" value="MDR7164885.1"/>
    <property type="molecule type" value="Genomic_DNA"/>
</dbReference>
<dbReference type="AlphaFoldDB" id="A0AAW8NDV2"/>
<keyword evidence="1" id="KW-0472">Membrane</keyword>
<dbReference type="GeneID" id="97424166"/>
<accession>A0AAW8NDV2</accession>
<name>A0AAW8NDV2_PSEOX</name>
<comment type="caution">
    <text evidence="2">The sequence shown here is derived from an EMBL/GenBank/DDBJ whole genome shotgun (WGS) entry which is preliminary data.</text>
</comment>
<dbReference type="RefSeq" id="WP_310114036.1">
    <property type="nucleotide sequence ID" value="NZ_JAVDTN010000017.1"/>
</dbReference>
<keyword evidence="1" id="KW-0812">Transmembrane</keyword>
<protein>
    <submittedName>
        <fullName evidence="2">ABC-type transport system involved in cytochrome bd biosynthesis fused ATPase/permease subunit</fullName>
    </submittedName>
</protein>
<gene>
    <name evidence="2" type="ORF">J2X12_002923</name>
</gene>
<evidence type="ECO:0000256" key="1">
    <source>
        <dbReference type="SAM" id="Phobius"/>
    </source>
</evidence>
<evidence type="ECO:0000313" key="2">
    <source>
        <dbReference type="EMBL" id="MDR7164885.1"/>
    </source>
</evidence>